<dbReference type="Pfam" id="PF04773">
    <property type="entry name" value="FecR"/>
    <property type="match status" value="1"/>
</dbReference>
<accession>A0ABR7XRU3</accession>
<comment type="caution">
    <text evidence="3">The sequence shown here is derived from an EMBL/GenBank/DDBJ whole genome shotgun (WGS) entry which is preliminary data.</text>
</comment>
<sequence length="352" mass="39855">MDDKEILRLIEKLQSKTISPEELKKLRALLHTTNDSKALLGLMREMYEEVSVASDDITYKNEEKTRKRLIQRIQKDNSVTRKRNILYYWVAGIAAVGLLSLGFLFLLQKQESTPALKWVMVSTQHGERKKITLSDGSTIQLNGNTKLSYLKKNSIPIRLVKLDGEAFFDITKDESKPFLVVSKKFTTQVVGTSFNIDTDIGKTVEVNSGKVNVYATSDSQALKLTSDGSAEKKNDMLSILEKTTRGKVSLLPGEKAYLNDSNKWEVSAYHHKNWLDNELVFLNEPLPRVLKKAYRNYGDSIAIDSAFANTNMTITFKGKKIEQVLNTLVELSNGKLTRDPTTKIWKISKIDN</sequence>
<feature type="domain" description="FecR protein" evidence="2">
    <location>
        <begin position="121"/>
        <end position="212"/>
    </location>
</feature>
<dbReference type="InterPro" id="IPR006860">
    <property type="entry name" value="FecR"/>
</dbReference>
<dbReference type="PANTHER" id="PTHR30273">
    <property type="entry name" value="PERIPLASMIC SIGNAL SENSOR AND SIGMA FACTOR ACTIVATOR FECR-RELATED"/>
    <property type="match status" value="1"/>
</dbReference>
<keyword evidence="4" id="KW-1185">Reference proteome</keyword>
<evidence type="ECO:0000313" key="3">
    <source>
        <dbReference type="EMBL" id="MBD1421881.1"/>
    </source>
</evidence>
<reference evidence="3 4" key="1">
    <citation type="submission" date="2020-08" db="EMBL/GenBank/DDBJ databases">
        <title>Sphingobacterium sp. DN00404 isolated from aquaculture water.</title>
        <authorList>
            <person name="Zhang M."/>
        </authorList>
    </citation>
    <scope>NUCLEOTIDE SEQUENCE [LARGE SCALE GENOMIC DNA]</scope>
    <source>
        <strain evidence="3 4">KCTC 42746</strain>
    </source>
</reference>
<dbReference type="Proteomes" id="UP000651112">
    <property type="component" value="Unassembled WGS sequence"/>
</dbReference>
<dbReference type="Gene3D" id="2.60.120.1440">
    <property type="match status" value="1"/>
</dbReference>
<dbReference type="PIRSF" id="PIRSF018266">
    <property type="entry name" value="FecR"/>
    <property type="match status" value="1"/>
</dbReference>
<dbReference type="Gene3D" id="3.55.50.30">
    <property type="match status" value="1"/>
</dbReference>
<protein>
    <submittedName>
        <fullName evidence="3">FecR domain-containing protein</fullName>
    </submittedName>
</protein>
<keyword evidence="1" id="KW-0812">Transmembrane</keyword>
<keyword evidence="1" id="KW-0472">Membrane</keyword>
<gene>
    <name evidence="3" type="ORF">H8B21_09905</name>
</gene>
<dbReference type="EMBL" id="JACNYL010000002">
    <property type="protein sequence ID" value="MBD1421881.1"/>
    <property type="molecule type" value="Genomic_DNA"/>
</dbReference>
<proteinExistence type="predicted"/>
<organism evidence="3 4">
    <name type="scientific">Sphingobacterium chuzhouense</name>
    <dbReference type="NCBI Taxonomy" id="1742264"/>
    <lineage>
        <taxon>Bacteria</taxon>
        <taxon>Pseudomonadati</taxon>
        <taxon>Bacteroidota</taxon>
        <taxon>Sphingobacteriia</taxon>
        <taxon>Sphingobacteriales</taxon>
        <taxon>Sphingobacteriaceae</taxon>
        <taxon>Sphingobacterium</taxon>
    </lineage>
</organism>
<dbReference type="InterPro" id="IPR012373">
    <property type="entry name" value="Ferrdict_sens_TM"/>
</dbReference>
<evidence type="ECO:0000259" key="2">
    <source>
        <dbReference type="Pfam" id="PF04773"/>
    </source>
</evidence>
<evidence type="ECO:0000313" key="4">
    <source>
        <dbReference type="Proteomes" id="UP000651112"/>
    </source>
</evidence>
<keyword evidence="1" id="KW-1133">Transmembrane helix</keyword>
<dbReference type="PANTHER" id="PTHR30273:SF2">
    <property type="entry name" value="PROTEIN FECR"/>
    <property type="match status" value="1"/>
</dbReference>
<name>A0ABR7XRU3_9SPHI</name>
<evidence type="ECO:0000256" key="1">
    <source>
        <dbReference type="SAM" id="Phobius"/>
    </source>
</evidence>
<dbReference type="RefSeq" id="WP_190313590.1">
    <property type="nucleotide sequence ID" value="NZ_JACNYL010000002.1"/>
</dbReference>
<feature type="transmembrane region" description="Helical" evidence="1">
    <location>
        <begin position="85"/>
        <end position="107"/>
    </location>
</feature>